<name>A0A243WHM6_9BACT</name>
<dbReference type="Proteomes" id="UP000194873">
    <property type="component" value="Unassembled WGS sequence"/>
</dbReference>
<accession>A0A243WHM6</accession>
<dbReference type="RefSeq" id="WP_086592881.1">
    <property type="nucleotide sequence ID" value="NZ_MTSE01000002.1"/>
</dbReference>
<evidence type="ECO:0000313" key="1">
    <source>
        <dbReference type="EMBL" id="OUJ75336.1"/>
    </source>
</evidence>
<sequence length="510" mass="60154">MDELANLARIVTDRRLKATPLLDFGSKNVSNKEVELVRLLEKAPDSTQLQLTKTLYGSVSGANQAALRKLKSRVQQKLLHHLYFLDQSDPRHLVSRQYELQCIELLHQISVLQSEGEYKMSERLLRKCLRLAIDGEFTQYTVMAARLLRNVYAQQRQPALYKAASVQLTHYQRQLELEEEAGHLYWATKMTQTHTVRSSRNLLNKLPDYLQRLQTLHKQAKSYATFHYHYTTQLMYEGMIGNYAGIIRLTMDAARLAAKGKINRKRFDKRFNHFMTVYAHLRSRQVEEGLKLAEEYFKEFHPSSGNWFYFLEYYLLLAIHAKNYTRAQELLKLARQNPYYRKQRVAAQQRWELFETYLHFVQPEQSPLRRLHFSQFVLTVPDYSRDKRGHNVAILILQFLHYLRNHDAEGLLTRMEGLRKYQQRHLREAETLRSQLFLRLLMLTIKENFDVQACEKKGQALLTRLRETPPPGEAFAEIEIIPYEELWALTLEILQVNAKELATSELMAYK</sequence>
<dbReference type="AlphaFoldDB" id="A0A243WHM6"/>
<dbReference type="OrthoDB" id="1490648at2"/>
<evidence type="ECO:0000313" key="2">
    <source>
        <dbReference type="Proteomes" id="UP000194873"/>
    </source>
</evidence>
<proteinExistence type="predicted"/>
<organism evidence="1 2">
    <name type="scientific">Hymenobacter crusticola</name>
    <dbReference type="NCBI Taxonomy" id="1770526"/>
    <lineage>
        <taxon>Bacteria</taxon>
        <taxon>Pseudomonadati</taxon>
        <taxon>Bacteroidota</taxon>
        <taxon>Cytophagia</taxon>
        <taxon>Cytophagales</taxon>
        <taxon>Hymenobacteraceae</taxon>
        <taxon>Hymenobacter</taxon>
    </lineage>
</organism>
<reference evidence="1 2" key="1">
    <citation type="submission" date="2017-01" db="EMBL/GenBank/DDBJ databases">
        <title>A new Hymenobacter.</title>
        <authorList>
            <person name="Liang Y."/>
            <person name="Feng F."/>
        </authorList>
    </citation>
    <scope>NUCLEOTIDE SEQUENCE [LARGE SCALE GENOMIC DNA]</scope>
    <source>
        <strain evidence="1">MIMBbqt21</strain>
    </source>
</reference>
<comment type="caution">
    <text evidence="1">The sequence shown here is derived from an EMBL/GenBank/DDBJ whole genome shotgun (WGS) entry which is preliminary data.</text>
</comment>
<dbReference type="EMBL" id="MTSE01000002">
    <property type="protein sequence ID" value="OUJ75336.1"/>
    <property type="molecule type" value="Genomic_DNA"/>
</dbReference>
<keyword evidence="2" id="KW-1185">Reference proteome</keyword>
<protein>
    <submittedName>
        <fullName evidence="1">Uncharacterized protein</fullName>
    </submittedName>
</protein>
<gene>
    <name evidence="1" type="ORF">BXP70_04790</name>
</gene>